<protein>
    <submittedName>
        <fullName evidence="1">Uncharacterized protein</fullName>
    </submittedName>
</protein>
<dbReference type="Proteomes" id="UP001479436">
    <property type="component" value="Unassembled WGS sequence"/>
</dbReference>
<name>A0ABR2VIX9_9FUNG</name>
<reference evidence="1 2" key="1">
    <citation type="submission" date="2023-04" db="EMBL/GenBank/DDBJ databases">
        <title>Genome of Basidiobolus ranarum AG-B5.</title>
        <authorList>
            <person name="Stajich J.E."/>
            <person name="Carter-House D."/>
            <person name="Gryganskyi A."/>
        </authorList>
    </citation>
    <scope>NUCLEOTIDE SEQUENCE [LARGE SCALE GENOMIC DNA]</scope>
    <source>
        <strain evidence="1 2">AG-B5</strain>
    </source>
</reference>
<dbReference type="EMBL" id="JASJQH010013165">
    <property type="protein sequence ID" value="KAK9659790.1"/>
    <property type="molecule type" value="Genomic_DNA"/>
</dbReference>
<evidence type="ECO:0000313" key="1">
    <source>
        <dbReference type="EMBL" id="KAK9659790.1"/>
    </source>
</evidence>
<proteinExistence type="predicted"/>
<keyword evidence="2" id="KW-1185">Reference proteome</keyword>
<gene>
    <name evidence="1" type="ORF">K7432_018502</name>
</gene>
<sequence length="152" mass="16603">MIGTGQLNSVQTLSIPFTGGNKNVFVEISSVDTPNTIKRRQAYFSHSLHTHIAESFGIVRAMSGKTKRPLAGAYVKVYARMKQGQNVEFWKDGYTGLNGVFDYVGVTEGNALMGGNKTDLKTLMDKKIDKFSILIISADEGAVVKEAYPPLP</sequence>
<accession>A0ABR2VIX9</accession>
<evidence type="ECO:0000313" key="2">
    <source>
        <dbReference type="Proteomes" id="UP001479436"/>
    </source>
</evidence>
<comment type="caution">
    <text evidence="1">The sequence shown here is derived from an EMBL/GenBank/DDBJ whole genome shotgun (WGS) entry which is preliminary data.</text>
</comment>
<organism evidence="1 2">
    <name type="scientific">Basidiobolus ranarum</name>
    <dbReference type="NCBI Taxonomy" id="34480"/>
    <lineage>
        <taxon>Eukaryota</taxon>
        <taxon>Fungi</taxon>
        <taxon>Fungi incertae sedis</taxon>
        <taxon>Zoopagomycota</taxon>
        <taxon>Entomophthoromycotina</taxon>
        <taxon>Basidiobolomycetes</taxon>
        <taxon>Basidiobolales</taxon>
        <taxon>Basidiobolaceae</taxon>
        <taxon>Basidiobolus</taxon>
    </lineage>
</organism>